<dbReference type="SUPFAM" id="SSF53178">
    <property type="entry name" value="Peptidyl-tRNA hydrolase-like"/>
    <property type="match status" value="2"/>
</dbReference>
<dbReference type="PANTHER" id="PTHR17224:SF3">
    <property type="entry name" value="CHLOROPLASTIC GROUP IIB INTRON SPLICING FACILITATOR CRS2-B, CHLOROPLASTIC"/>
    <property type="match status" value="1"/>
</dbReference>
<evidence type="ECO:0000313" key="1">
    <source>
        <dbReference type="EMBL" id="KAG5535329.1"/>
    </source>
</evidence>
<organism evidence="1 2">
    <name type="scientific">Rhododendron griersonianum</name>
    <dbReference type="NCBI Taxonomy" id="479676"/>
    <lineage>
        <taxon>Eukaryota</taxon>
        <taxon>Viridiplantae</taxon>
        <taxon>Streptophyta</taxon>
        <taxon>Embryophyta</taxon>
        <taxon>Tracheophyta</taxon>
        <taxon>Spermatophyta</taxon>
        <taxon>Magnoliopsida</taxon>
        <taxon>eudicotyledons</taxon>
        <taxon>Gunneridae</taxon>
        <taxon>Pentapetalae</taxon>
        <taxon>asterids</taxon>
        <taxon>Ericales</taxon>
        <taxon>Ericaceae</taxon>
        <taxon>Ericoideae</taxon>
        <taxon>Rhodoreae</taxon>
        <taxon>Rhododendron</taxon>
    </lineage>
</organism>
<name>A0AAV6J6P8_9ERIC</name>
<gene>
    <name evidence="1" type="ORF">RHGRI_023187</name>
</gene>
<accession>A0AAV6J6P8</accession>
<dbReference type="Pfam" id="PF01195">
    <property type="entry name" value="Pept_tRNA_hydro"/>
    <property type="match status" value="2"/>
</dbReference>
<reference evidence="1" key="1">
    <citation type="submission" date="2020-08" db="EMBL/GenBank/DDBJ databases">
        <title>Plant Genome Project.</title>
        <authorList>
            <person name="Zhang R.-G."/>
        </authorList>
    </citation>
    <scope>NUCLEOTIDE SEQUENCE</scope>
    <source>
        <strain evidence="1">WSP0</strain>
        <tissue evidence="1">Leaf</tissue>
    </source>
</reference>
<comment type="caution">
    <text evidence="1">The sequence shown here is derived from an EMBL/GenBank/DDBJ whole genome shotgun (WGS) entry which is preliminary data.</text>
</comment>
<dbReference type="InterPro" id="IPR001328">
    <property type="entry name" value="Pept_tRNA_hydro"/>
</dbReference>
<dbReference type="PANTHER" id="PTHR17224">
    <property type="entry name" value="PEPTIDYL-TRNA HYDROLASE"/>
    <property type="match status" value="1"/>
</dbReference>
<protein>
    <submittedName>
        <fullName evidence="1">Uncharacterized protein</fullName>
    </submittedName>
</protein>
<dbReference type="Gene3D" id="3.40.50.1470">
    <property type="entry name" value="Peptidyl-tRNA hydrolase"/>
    <property type="match status" value="1"/>
</dbReference>
<evidence type="ECO:0000313" key="2">
    <source>
        <dbReference type="Proteomes" id="UP000823749"/>
    </source>
</evidence>
<dbReference type="GO" id="GO:0004045">
    <property type="term" value="F:peptidyl-tRNA hydrolase activity"/>
    <property type="evidence" value="ECO:0007669"/>
    <property type="project" value="InterPro"/>
</dbReference>
<dbReference type="AlphaFoldDB" id="A0AAV6J6P8"/>
<proteinExistence type="predicted"/>
<keyword evidence="2" id="KW-1185">Reference proteome</keyword>
<sequence length="191" mass="21339">MVSLEHCDEKRKQTTNGSPSRFFVQSLFRIFAYPTQEAPFFIKGAQLRQGFVYPPHSPIPVEYQMIDHISQAEGITLNSKQSKALIGIGSIGEVPVLLAKPQAYMNFTGELVGSQLSLLVLVQQENVLRNQSTGCPFYFLLHLKVGLLAAYYQVPLRHILLVYDEMSLPNGILRLQPKGGHGYLNGYCSPI</sequence>
<dbReference type="EMBL" id="JACTNZ010000008">
    <property type="protein sequence ID" value="KAG5535329.1"/>
    <property type="molecule type" value="Genomic_DNA"/>
</dbReference>
<dbReference type="InterPro" id="IPR036416">
    <property type="entry name" value="Pept_tRNA_hydro_sf"/>
</dbReference>
<dbReference type="Proteomes" id="UP000823749">
    <property type="component" value="Chromosome 8"/>
</dbReference>